<comment type="caution">
    <text evidence="2">The sequence shown here is derived from an EMBL/GenBank/DDBJ whole genome shotgun (WGS) entry which is preliminary data.</text>
</comment>
<dbReference type="InterPro" id="IPR013830">
    <property type="entry name" value="SGNH_hydro"/>
</dbReference>
<dbReference type="InterPro" id="IPR051532">
    <property type="entry name" value="Ester_Hydrolysis_Enzymes"/>
</dbReference>
<keyword evidence="3" id="KW-1185">Reference proteome</keyword>
<accession>A0A2X0IQ51</accession>
<organism evidence="2 3">
    <name type="scientific">Streptacidiphilus pinicola</name>
    <dbReference type="NCBI Taxonomy" id="2219663"/>
    <lineage>
        <taxon>Bacteria</taxon>
        <taxon>Bacillati</taxon>
        <taxon>Actinomycetota</taxon>
        <taxon>Actinomycetes</taxon>
        <taxon>Kitasatosporales</taxon>
        <taxon>Streptomycetaceae</taxon>
        <taxon>Streptacidiphilus</taxon>
    </lineage>
</organism>
<dbReference type="InterPro" id="IPR036514">
    <property type="entry name" value="SGNH_hydro_sf"/>
</dbReference>
<reference evidence="2 3" key="1">
    <citation type="submission" date="2018-06" db="EMBL/GenBank/DDBJ databases">
        <title>Streptacidiphilus pinicola sp. nov., isolated from pine grove soil.</title>
        <authorList>
            <person name="Roh S.G."/>
            <person name="Park S."/>
            <person name="Kim M.-K."/>
            <person name="Yun B.-R."/>
            <person name="Park J."/>
            <person name="Kim M.J."/>
            <person name="Kim Y.S."/>
            <person name="Kim S.B."/>
        </authorList>
    </citation>
    <scope>NUCLEOTIDE SEQUENCE [LARGE SCALE GENOMIC DNA]</scope>
    <source>
        <strain evidence="2 3">MMS16-CNU450</strain>
    </source>
</reference>
<dbReference type="Pfam" id="PF13472">
    <property type="entry name" value="Lipase_GDSL_2"/>
    <property type="match status" value="1"/>
</dbReference>
<feature type="domain" description="SGNH hydrolase-type esterase" evidence="1">
    <location>
        <begin position="9"/>
        <end position="183"/>
    </location>
</feature>
<sequence>MSGDKRVCFIGDSFVQGLGDPEYRGWVGRVLQATDAEFTAFNLGIRRNTSDDVLRRCWTEADARFLPGADNRLVVSFGSNDMVEEDGAPRVDADRCVANLATLLEQSASRAIAAFVVGPPPVADAGEAHLRRTLAVADAMAALCRAREVPFVPTTAALAADPVWTGEALAGDGAHPGRGGYQRLADLVLAGPWPAWLAAPDRLAARSL</sequence>
<evidence type="ECO:0000259" key="1">
    <source>
        <dbReference type="Pfam" id="PF13472"/>
    </source>
</evidence>
<dbReference type="RefSeq" id="WP_111498937.1">
    <property type="nucleotide sequence ID" value="NZ_QKYN01000008.1"/>
</dbReference>
<dbReference type="SUPFAM" id="SSF52266">
    <property type="entry name" value="SGNH hydrolase"/>
    <property type="match status" value="1"/>
</dbReference>
<name>A0A2X0IQ51_9ACTN</name>
<evidence type="ECO:0000313" key="3">
    <source>
        <dbReference type="Proteomes" id="UP000248889"/>
    </source>
</evidence>
<gene>
    <name evidence="2" type="ORF">DN069_02030</name>
</gene>
<proteinExistence type="predicted"/>
<dbReference type="Gene3D" id="3.40.50.1110">
    <property type="entry name" value="SGNH hydrolase"/>
    <property type="match status" value="1"/>
</dbReference>
<protein>
    <submittedName>
        <fullName evidence="2">G-D-S-L family lipolytic protein</fullName>
    </submittedName>
</protein>
<dbReference type="PANTHER" id="PTHR30383">
    <property type="entry name" value="THIOESTERASE 1/PROTEASE 1/LYSOPHOSPHOLIPASE L1"/>
    <property type="match status" value="1"/>
</dbReference>
<dbReference type="AlphaFoldDB" id="A0A2X0IQ51"/>
<evidence type="ECO:0000313" key="2">
    <source>
        <dbReference type="EMBL" id="RAG87324.1"/>
    </source>
</evidence>
<dbReference type="OrthoDB" id="5196031at2"/>
<dbReference type="Proteomes" id="UP000248889">
    <property type="component" value="Unassembled WGS sequence"/>
</dbReference>
<dbReference type="EMBL" id="QKYN01000008">
    <property type="protein sequence ID" value="RAG87324.1"/>
    <property type="molecule type" value="Genomic_DNA"/>
</dbReference>